<organism evidence="8 9">
    <name type="scientific">Stephania japonica</name>
    <dbReference type="NCBI Taxonomy" id="461633"/>
    <lineage>
        <taxon>Eukaryota</taxon>
        <taxon>Viridiplantae</taxon>
        <taxon>Streptophyta</taxon>
        <taxon>Embryophyta</taxon>
        <taxon>Tracheophyta</taxon>
        <taxon>Spermatophyta</taxon>
        <taxon>Magnoliopsida</taxon>
        <taxon>Ranunculales</taxon>
        <taxon>Menispermaceae</taxon>
        <taxon>Menispermoideae</taxon>
        <taxon>Cissampelideae</taxon>
        <taxon>Stephania</taxon>
    </lineage>
</organism>
<dbReference type="SMART" id="SM00717">
    <property type="entry name" value="SANT"/>
    <property type="match status" value="2"/>
</dbReference>
<dbReference type="GO" id="GO:0005634">
    <property type="term" value="C:nucleus"/>
    <property type="evidence" value="ECO:0007669"/>
    <property type="project" value="TreeGrafter"/>
</dbReference>
<dbReference type="CDD" id="cd00167">
    <property type="entry name" value="SANT"/>
    <property type="match status" value="2"/>
</dbReference>
<evidence type="ECO:0000313" key="9">
    <source>
        <dbReference type="Proteomes" id="UP001417504"/>
    </source>
</evidence>
<feature type="compositionally biased region" description="Low complexity" evidence="3">
    <location>
        <begin position="142"/>
        <end position="166"/>
    </location>
</feature>
<evidence type="ECO:0000256" key="3">
    <source>
        <dbReference type="SAM" id="MobiDB-lite"/>
    </source>
</evidence>
<feature type="chain" id="PRO_5042950216" evidence="4">
    <location>
        <begin position="27"/>
        <end position="346"/>
    </location>
</feature>
<dbReference type="PROSITE" id="PS51293">
    <property type="entry name" value="SANT"/>
    <property type="match status" value="1"/>
</dbReference>
<dbReference type="InterPro" id="IPR017884">
    <property type="entry name" value="SANT_dom"/>
</dbReference>
<proteinExistence type="predicted"/>
<protein>
    <submittedName>
        <fullName evidence="8">Uncharacterized protein</fullName>
    </submittedName>
</protein>
<keyword evidence="1" id="KW-0677">Repeat</keyword>
<evidence type="ECO:0000259" key="6">
    <source>
        <dbReference type="PROSITE" id="PS51293"/>
    </source>
</evidence>
<keyword evidence="9" id="KW-1185">Reference proteome</keyword>
<feature type="signal peptide" evidence="4">
    <location>
        <begin position="1"/>
        <end position="26"/>
    </location>
</feature>
<evidence type="ECO:0000256" key="2">
    <source>
        <dbReference type="ARBA" id="ARBA00023125"/>
    </source>
</evidence>
<dbReference type="FunFam" id="1.10.10.60:FF:000010">
    <property type="entry name" value="Transcriptional activator Myb isoform A"/>
    <property type="match status" value="1"/>
</dbReference>
<dbReference type="AlphaFoldDB" id="A0AAP0KKY5"/>
<feature type="domain" description="Myb-like" evidence="5">
    <location>
        <begin position="56"/>
        <end position="106"/>
    </location>
</feature>
<dbReference type="InterPro" id="IPR001005">
    <property type="entry name" value="SANT/Myb"/>
</dbReference>
<dbReference type="EMBL" id="JBBNAE010000001">
    <property type="protein sequence ID" value="KAK9153544.1"/>
    <property type="molecule type" value="Genomic_DNA"/>
</dbReference>
<evidence type="ECO:0000259" key="5">
    <source>
        <dbReference type="PROSITE" id="PS50090"/>
    </source>
</evidence>
<evidence type="ECO:0000256" key="4">
    <source>
        <dbReference type="SAM" id="SignalP"/>
    </source>
</evidence>
<keyword evidence="2" id="KW-0238">DNA-binding</keyword>
<reference evidence="8 9" key="1">
    <citation type="submission" date="2024-01" db="EMBL/GenBank/DDBJ databases">
        <title>Genome assemblies of Stephania.</title>
        <authorList>
            <person name="Yang L."/>
        </authorList>
    </citation>
    <scope>NUCLEOTIDE SEQUENCE [LARGE SCALE GENOMIC DNA]</scope>
    <source>
        <strain evidence="8">QJT</strain>
        <tissue evidence="8">Leaf</tissue>
    </source>
</reference>
<feature type="domain" description="SANT" evidence="6">
    <location>
        <begin position="59"/>
        <end position="110"/>
    </location>
</feature>
<dbReference type="SUPFAM" id="SSF46689">
    <property type="entry name" value="Homeodomain-like"/>
    <property type="match status" value="1"/>
</dbReference>
<comment type="caution">
    <text evidence="8">The sequence shown here is derived from an EMBL/GenBank/DDBJ whole genome shotgun (WGS) entry which is preliminary data.</text>
</comment>
<evidence type="ECO:0000256" key="1">
    <source>
        <dbReference type="ARBA" id="ARBA00022737"/>
    </source>
</evidence>
<gene>
    <name evidence="8" type="ORF">Sjap_001024</name>
</gene>
<dbReference type="InterPro" id="IPR017930">
    <property type="entry name" value="Myb_dom"/>
</dbReference>
<dbReference type="PROSITE" id="PS51294">
    <property type="entry name" value="HTH_MYB"/>
    <property type="match status" value="2"/>
</dbReference>
<dbReference type="InterPro" id="IPR009057">
    <property type="entry name" value="Homeodomain-like_sf"/>
</dbReference>
<dbReference type="Pfam" id="PF00249">
    <property type="entry name" value="Myb_DNA-binding"/>
    <property type="match status" value="2"/>
</dbReference>
<dbReference type="InterPro" id="IPR050560">
    <property type="entry name" value="MYB_TF"/>
</dbReference>
<dbReference type="Proteomes" id="UP001417504">
    <property type="component" value="Unassembled WGS sequence"/>
</dbReference>
<feature type="compositionally biased region" description="Basic residues" evidence="3">
    <location>
        <begin position="105"/>
        <end position="119"/>
    </location>
</feature>
<evidence type="ECO:0000313" key="8">
    <source>
        <dbReference type="EMBL" id="KAK9153544.1"/>
    </source>
</evidence>
<dbReference type="GO" id="GO:0000981">
    <property type="term" value="F:DNA-binding transcription factor activity, RNA polymerase II-specific"/>
    <property type="evidence" value="ECO:0007669"/>
    <property type="project" value="TreeGrafter"/>
</dbReference>
<feature type="domain" description="HTH myb-type" evidence="7">
    <location>
        <begin position="18"/>
        <end position="55"/>
    </location>
</feature>
<keyword evidence="4" id="KW-0732">Signal</keyword>
<feature type="region of interest" description="Disordered" evidence="3">
    <location>
        <begin position="105"/>
        <end position="167"/>
    </location>
</feature>
<accession>A0AAP0KKY5</accession>
<dbReference type="Gene3D" id="1.10.10.60">
    <property type="entry name" value="Homeodomain-like"/>
    <property type="match status" value="2"/>
</dbReference>
<feature type="domain" description="Myb-like" evidence="5">
    <location>
        <begin position="18"/>
        <end position="55"/>
    </location>
</feature>
<evidence type="ECO:0000259" key="7">
    <source>
        <dbReference type="PROSITE" id="PS51294"/>
    </source>
</evidence>
<dbReference type="GO" id="GO:0000978">
    <property type="term" value="F:RNA polymerase II cis-regulatory region sequence-specific DNA binding"/>
    <property type="evidence" value="ECO:0007669"/>
    <property type="project" value="TreeGrafter"/>
</dbReference>
<sequence>MLKDWYVLFFIFRWFLLRLLMRLVEQHGSRKWAQIAQKLVGRAGKQCRERWHNHLRPDIKKDTWSEEEERLLVDAHEKVGNKWAEIAKKIPGRTENAIKNHWNATKRRQNSKRKNKRACNHGEKSRPSILQDYIRSKSAIISGSSPNSTHTTPTITSTTTPSVSNSLYETSESSVYTDEPMPLIADQMKHHDEELQLIQTFFSSFYKPPPSNSDHNMVVNGPSRVDDNIPSHLLPFDCLDLSEFIDEHQLVIMDDQDHGVSLTSGHHACPNNPSQYMCSSDSCMSCFLHGVSSSSSPPSMDDLHESRDLYLPNNQGYYYCSGGNRDMDLIEMISYSQMSIDQKHYH</sequence>
<dbReference type="PROSITE" id="PS50090">
    <property type="entry name" value="MYB_LIKE"/>
    <property type="match status" value="2"/>
</dbReference>
<name>A0AAP0KKY5_9MAGN</name>
<feature type="domain" description="HTH myb-type" evidence="7">
    <location>
        <begin position="56"/>
        <end position="110"/>
    </location>
</feature>
<dbReference type="PANTHER" id="PTHR45614">
    <property type="entry name" value="MYB PROTEIN-RELATED"/>
    <property type="match status" value="1"/>
</dbReference>
<dbReference type="PANTHER" id="PTHR45614:SF218">
    <property type="entry name" value="TRANSCRIPTION FACTOR MYB119-RELATED"/>
    <property type="match status" value="1"/>
</dbReference>